<keyword evidence="3" id="KW-1185">Reference proteome</keyword>
<dbReference type="EMBL" id="JAGHKT020000055">
    <property type="protein sequence ID" value="MCM5673533.1"/>
    <property type="molecule type" value="Genomic_DNA"/>
</dbReference>
<comment type="caution">
    <text evidence="2">The sequence shown here is derived from an EMBL/GenBank/DDBJ whole genome shotgun (WGS) entry which is preliminary data.</text>
</comment>
<protein>
    <submittedName>
        <fullName evidence="2">Phage portal protein</fullName>
    </submittedName>
</protein>
<evidence type="ECO:0000313" key="2">
    <source>
        <dbReference type="EMBL" id="MCM5673533.1"/>
    </source>
</evidence>
<evidence type="ECO:0000313" key="3">
    <source>
        <dbReference type="Proteomes" id="UP000665944"/>
    </source>
</evidence>
<organism evidence="2 3">
    <name type="scientific">Staphylococcus hominis</name>
    <dbReference type="NCBI Taxonomy" id="1290"/>
    <lineage>
        <taxon>Bacteria</taxon>
        <taxon>Bacillati</taxon>
        <taxon>Bacillota</taxon>
        <taxon>Bacilli</taxon>
        <taxon>Bacillales</taxon>
        <taxon>Staphylococcaceae</taxon>
        <taxon>Staphylococcus</taxon>
    </lineage>
</organism>
<name>A0A8X8GUT2_STAHO</name>
<proteinExistence type="predicted"/>
<dbReference type="NCBIfam" id="TIGR01538">
    <property type="entry name" value="portal_SPP1"/>
    <property type="match status" value="1"/>
</dbReference>
<dbReference type="AlphaFoldDB" id="A0A8X8GUT2"/>
<dbReference type="Proteomes" id="UP000665944">
    <property type="component" value="Unassembled WGS sequence"/>
</dbReference>
<feature type="compositionally biased region" description="Basic and acidic residues" evidence="1">
    <location>
        <begin position="473"/>
        <end position="483"/>
    </location>
</feature>
<dbReference type="RefSeq" id="WP_017175558.1">
    <property type="nucleotide sequence ID" value="NZ_JACGOU010000001.1"/>
</dbReference>
<dbReference type="Pfam" id="PF05133">
    <property type="entry name" value="SPP1_portal"/>
    <property type="match status" value="1"/>
</dbReference>
<evidence type="ECO:0000256" key="1">
    <source>
        <dbReference type="SAM" id="MobiDB-lite"/>
    </source>
</evidence>
<reference evidence="2 3" key="1">
    <citation type="submission" date="2022-06" db="EMBL/GenBank/DDBJ databases">
        <title>Staphylococcus hominis ShoR14 genome sequence.</title>
        <authorList>
            <person name="Yeo C.C."/>
            <person name="Chew C.H."/>
            <person name="Che Hamzah A.M."/>
            <person name="Al-Trad E.I."/>
        </authorList>
    </citation>
    <scope>NUCLEOTIDE SEQUENCE [LARGE SCALE GENOMIC DNA]</scope>
    <source>
        <strain evidence="2 3">ShoR14</strain>
    </source>
</reference>
<gene>
    <name evidence="2" type="ORF">J7T32_012460</name>
</gene>
<dbReference type="InterPro" id="IPR021145">
    <property type="entry name" value="Portal_protein_SPP1_Gp6-like"/>
</dbReference>
<sequence>MVKKLTDLYSYNTFVKEANDDFLVSDIEELLTEEKLRELINNHKTLQLPRLETLEDYYLNRNTDILVGKRRLDDEKSDHRIVHNFAKYVSRFIVGYLTGNPITILHKDENTNDKIVELNDLNDADAVNSDLALNLSIYGRAYEIVYRDLEDKDTFKLLDPKNTFVVYDESLDKKVLAGVRYYTKQDVDKVPTDFVEVYTEEDIYYIKMKGSQFESIDIVEHYYNDVPIIEYLNDQFKQGDFENVISLIDAYDAAESDTANYMTDLNDAMLAIIGNTELDSEDAKAFKDANMVHIKPGITANGSEGTADVKYIYKQYDVAGTEAYKSRLERDIHKFTNTPDLSDENFSGVQSGEAMKYKLFGLEQMRAIKERLFKKGLMKRYKLLFNNINIENLSQHSYKEITIKFSPNLPKSLMESIEAFNALSGGVSEQTRLSVLDIIDDPHEEMEKMKEERQQERDESDANSYQDAFNSSEKVDEGNGRTI</sequence>
<feature type="region of interest" description="Disordered" evidence="1">
    <location>
        <begin position="443"/>
        <end position="483"/>
    </location>
</feature>
<feature type="compositionally biased region" description="Basic and acidic residues" evidence="1">
    <location>
        <begin position="445"/>
        <end position="457"/>
    </location>
</feature>
<dbReference type="InterPro" id="IPR006428">
    <property type="entry name" value="Portal_SPP1-type"/>
</dbReference>
<accession>A0A8X8GUT2</accession>
<feature type="compositionally biased region" description="Polar residues" evidence="1">
    <location>
        <begin position="462"/>
        <end position="472"/>
    </location>
</feature>